<evidence type="ECO:0000313" key="8">
    <source>
        <dbReference type="EMBL" id="KAF1968580.1"/>
    </source>
</evidence>
<comment type="subcellular location">
    <subcellularLocation>
        <location evidence="1">Membrane</location>
        <topology evidence="1">Multi-pass membrane protein</topology>
    </subcellularLocation>
</comment>
<accession>A0A6A5UVW8</accession>
<evidence type="ECO:0000313" key="9">
    <source>
        <dbReference type="Proteomes" id="UP000800036"/>
    </source>
</evidence>
<keyword evidence="9" id="KW-1185">Reference proteome</keyword>
<evidence type="ECO:0000256" key="1">
    <source>
        <dbReference type="ARBA" id="ARBA00004141"/>
    </source>
</evidence>
<comment type="similarity">
    <text evidence="5">Belongs to the SAT4 family.</text>
</comment>
<feature type="domain" description="Rhodopsin" evidence="7">
    <location>
        <begin position="135"/>
        <end position="200"/>
    </location>
</feature>
<dbReference type="Proteomes" id="UP000800036">
    <property type="component" value="Unassembled WGS sequence"/>
</dbReference>
<dbReference type="AlphaFoldDB" id="A0A6A5UVW8"/>
<protein>
    <recommendedName>
        <fullName evidence="7">Rhodopsin domain-containing protein</fullName>
    </recommendedName>
</protein>
<evidence type="ECO:0000256" key="6">
    <source>
        <dbReference type="SAM" id="Phobius"/>
    </source>
</evidence>
<gene>
    <name evidence="8" type="ORF">BU23DRAFT_572314</name>
</gene>
<dbReference type="EMBL" id="ML976719">
    <property type="protein sequence ID" value="KAF1968580.1"/>
    <property type="molecule type" value="Genomic_DNA"/>
</dbReference>
<sequence>MLLEKAVQDCVRVSCKPKEVFSTLNAISIRCNEPIRDKSVMHRTVLIVFAVLGISAIIARGITYLTVRGASWLEDVNMALIFTLDIVLFATCTKLSPFIICTLRMDAMGRRAPRSLPQQQQTSLLARRHRDRNGFVTLALPITQIWNLHISPKKKLGVLLMFSVGFFATIVSIIRLRALVYFDKTQSITWDFLETSLWSTSVTLTTCRVQGTEI</sequence>
<keyword evidence="3 6" id="KW-1133">Transmembrane helix</keyword>
<feature type="transmembrane region" description="Helical" evidence="6">
    <location>
        <begin position="45"/>
        <end position="67"/>
    </location>
</feature>
<feature type="transmembrane region" description="Helical" evidence="6">
    <location>
        <begin position="79"/>
        <end position="101"/>
    </location>
</feature>
<reference evidence="8" key="1">
    <citation type="journal article" date="2020" name="Stud. Mycol.">
        <title>101 Dothideomycetes genomes: a test case for predicting lifestyles and emergence of pathogens.</title>
        <authorList>
            <person name="Haridas S."/>
            <person name="Albert R."/>
            <person name="Binder M."/>
            <person name="Bloem J."/>
            <person name="Labutti K."/>
            <person name="Salamov A."/>
            <person name="Andreopoulos B."/>
            <person name="Baker S."/>
            <person name="Barry K."/>
            <person name="Bills G."/>
            <person name="Bluhm B."/>
            <person name="Cannon C."/>
            <person name="Castanera R."/>
            <person name="Culley D."/>
            <person name="Daum C."/>
            <person name="Ezra D."/>
            <person name="Gonzalez J."/>
            <person name="Henrissat B."/>
            <person name="Kuo A."/>
            <person name="Liang C."/>
            <person name="Lipzen A."/>
            <person name="Lutzoni F."/>
            <person name="Magnuson J."/>
            <person name="Mondo S."/>
            <person name="Nolan M."/>
            <person name="Ohm R."/>
            <person name="Pangilinan J."/>
            <person name="Park H.-J."/>
            <person name="Ramirez L."/>
            <person name="Alfaro M."/>
            <person name="Sun H."/>
            <person name="Tritt A."/>
            <person name="Yoshinaga Y."/>
            <person name="Zwiers L.-H."/>
            <person name="Turgeon B."/>
            <person name="Goodwin S."/>
            <person name="Spatafora J."/>
            <person name="Crous P."/>
            <person name="Grigoriev I."/>
        </authorList>
    </citation>
    <scope>NUCLEOTIDE SEQUENCE</scope>
    <source>
        <strain evidence="8">CBS 107.79</strain>
    </source>
</reference>
<evidence type="ECO:0000256" key="4">
    <source>
        <dbReference type="ARBA" id="ARBA00023136"/>
    </source>
</evidence>
<evidence type="ECO:0000256" key="3">
    <source>
        <dbReference type="ARBA" id="ARBA00022989"/>
    </source>
</evidence>
<evidence type="ECO:0000256" key="5">
    <source>
        <dbReference type="ARBA" id="ARBA00038359"/>
    </source>
</evidence>
<keyword evidence="4 6" id="KW-0472">Membrane</keyword>
<evidence type="ECO:0000259" key="7">
    <source>
        <dbReference type="Pfam" id="PF20684"/>
    </source>
</evidence>
<organism evidence="8 9">
    <name type="scientific">Bimuria novae-zelandiae CBS 107.79</name>
    <dbReference type="NCBI Taxonomy" id="1447943"/>
    <lineage>
        <taxon>Eukaryota</taxon>
        <taxon>Fungi</taxon>
        <taxon>Dikarya</taxon>
        <taxon>Ascomycota</taxon>
        <taxon>Pezizomycotina</taxon>
        <taxon>Dothideomycetes</taxon>
        <taxon>Pleosporomycetidae</taxon>
        <taxon>Pleosporales</taxon>
        <taxon>Massarineae</taxon>
        <taxon>Didymosphaeriaceae</taxon>
        <taxon>Bimuria</taxon>
    </lineage>
</organism>
<dbReference type="InterPro" id="IPR052337">
    <property type="entry name" value="SAT4-like"/>
</dbReference>
<name>A0A6A5UVW8_9PLEO</name>
<dbReference type="OrthoDB" id="10017208at2759"/>
<dbReference type="InterPro" id="IPR049326">
    <property type="entry name" value="Rhodopsin_dom_fungi"/>
</dbReference>
<evidence type="ECO:0000256" key="2">
    <source>
        <dbReference type="ARBA" id="ARBA00022692"/>
    </source>
</evidence>
<dbReference type="PANTHER" id="PTHR33048">
    <property type="entry name" value="PTH11-LIKE INTEGRAL MEMBRANE PROTEIN (AFU_ORTHOLOGUE AFUA_5G11245)"/>
    <property type="match status" value="1"/>
</dbReference>
<proteinExistence type="inferred from homology"/>
<keyword evidence="2 6" id="KW-0812">Transmembrane</keyword>
<dbReference type="GO" id="GO:0016020">
    <property type="term" value="C:membrane"/>
    <property type="evidence" value="ECO:0007669"/>
    <property type="project" value="UniProtKB-SubCell"/>
</dbReference>
<dbReference type="PANTHER" id="PTHR33048:SF143">
    <property type="entry name" value="EXTRACELLULAR MEMBRANE PROTEIN CFEM DOMAIN-CONTAINING PROTEIN-RELATED"/>
    <property type="match status" value="1"/>
</dbReference>
<dbReference type="Pfam" id="PF20684">
    <property type="entry name" value="Fung_rhodopsin"/>
    <property type="match status" value="1"/>
</dbReference>
<feature type="transmembrane region" description="Helical" evidence="6">
    <location>
        <begin position="156"/>
        <end position="176"/>
    </location>
</feature>